<reference evidence="4" key="2">
    <citation type="submission" date="2015-01" db="EMBL/GenBank/DDBJ databases">
        <title>Evolutionary Origins and Diversification of the Mycorrhizal Mutualists.</title>
        <authorList>
            <consortium name="DOE Joint Genome Institute"/>
            <consortium name="Mycorrhizal Genomics Consortium"/>
            <person name="Kohler A."/>
            <person name="Kuo A."/>
            <person name="Nagy L.G."/>
            <person name="Floudas D."/>
            <person name="Copeland A."/>
            <person name="Barry K.W."/>
            <person name="Cichocki N."/>
            <person name="Veneault-Fourrey C."/>
            <person name="LaButti K."/>
            <person name="Lindquist E.A."/>
            <person name="Lipzen A."/>
            <person name="Lundell T."/>
            <person name="Morin E."/>
            <person name="Murat C."/>
            <person name="Riley R."/>
            <person name="Ohm R."/>
            <person name="Sun H."/>
            <person name="Tunlid A."/>
            <person name="Henrissat B."/>
            <person name="Grigoriev I.V."/>
            <person name="Hibbett D.S."/>
            <person name="Martin F."/>
        </authorList>
    </citation>
    <scope>NUCLEOTIDE SEQUENCE [LARGE SCALE GENOMIC DNA]</scope>
    <source>
        <strain evidence="4">Zn</strain>
    </source>
</reference>
<reference evidence="3 4" key="1">
    <citation type="submission" date="2014-04" db="EMBL/GenBank/DDBJ databases">
        <authorList>
            <consortium name="DOE Joint Genome Institute"/>
            <person name="Kuo A."/>
            <person name="Martino E."/>
            <person name="Perotto S."/>
            <person name="Kohler A."/>
            <person name="Nagy L.G."/>
            <person name="Floudas D."/>
            <person name="Copeland A."/>
            <person name="Barry K.W."/>
            <person name="Cichocki N."/>
            <person name="Veneault-Fourrey C."/>
            <person name="LaButti K."/>
            <person name="Lindquist E.A."/>
            <person name="Lipzen A."/>
            <person name="Lundell T."/>
            <person name="Morin E."/>
            <person name="Murat C."/>
            <person name="Sun H."/>
            <person name="Tunlid A."/>
            <person name="Henrissat B."/>
            <person name="Grigoriev I.V."/>
            <person name="Hibbett D.S."/>
            <person name="Martin F."/>
            <person name="Nordberg H.P."/>
            <person name="Cantor M.N."/>
            <person name="Hua S.X."/>
        </authorList>
    </citation>
    <scope>NUCLEOTIDE SEQUENCE [LARGE SCALE GENOMIC DNA]</scope>
    <source>
        <strain evidence="3 4">Zn</strain>
    </source>
</reference>
<keyword evidence="1" id="KW-0539">Nucleus</keyword>
<dbReference type="EMBL" id="KN832875">
    <property type="protein sequence ID" value="KIN02309.1"/>
    <property type="molecule type" value="Genomic_DNA"/>
</dbReference>
<evidence type="ECO:0000259" key="2">
    <source>
        <dbReference type="PROSITE" id="PS50048"/>
    </source>
</evidence>
<evidence type="ECO:0000313" key="3">
    <source>
        <dbReference type="EMBL" id="KIN02309.1"/>
    </source>
</evidence>
<dbReference type="InterPro" id="IPR053175">
    <property type="entry name" value="DHMBA_Reg_Transcription_Factor"/>
</dbReference>
<sequence>MVYCGKPSKACAECRLRRTKCDTLRPSCSQCRRAGRECTGYRDPSDLRFRDESQGLRNRRQRQADLKKIADSSNTVSSTVVELKTPSDTSKSLTKSTFQLSRPVQTSASMLRRQLGTPGDDQATCFFFRNYVLEDYKYGGGDFKFLPEIYANEEVGIALSQSIVTLGMVGLAHFWGASNISPQAQAKYNATLRLVSSLLRNIEDAKADQTLIAVMLLGLYEVNTCNSRQSMESWTKHVNGAAALLNLRGKQQLESPIGHQLFVNLRGQVITNCIQRHAPIPPYIIEWSKLAHEFETPEQVALSNLAELSIKYSDIRSSMSSFHDYGSSESIIPDLIALDAMYAEWATRCPPQFIYTTVNLQERSDEVFADHYHVYSSIWVAKVWNSYRCIRILVNELVVDQLNHLFQRHKTSLPSDNEKFSAYENQILASNSKLVQLAHDICASVPYCLGYDNALDPALREPPRAVSGHLLLWPLYSAAVTGMVSPLMRDWVAGRLMLIGEVIGIKQAIPLAHSVMVMQDIDILEWQLEEASSKKYSPLFDLATELNEYGQTIL</sequence>
<dbReference type="PROSITE" id="PS00463">
    <property type="entry name" value="ZN2_CY6_FUNGAL_1"/>
    <property type="match status" value="1"/>
</dbReference>
<proteinExistence type="predicted"/>
<accession>A0A0C3CTG8</accession>
<name>A0A0C3CTG8_OIDMZ</name>
<dbReference type="InParanoid" id="A0A0C3CTG8"/>
<dbReference type="CDD" id="cd00067">
    <property type="entry name" value="GAL4"/>
    <property type="match status" value="1"/>
</dbReference>
<dbReference type="InterPro" id="IPR036864">
    <property type="entry name" value="Zn2-C6_fun-type_DNA-bd_sf"/>
</dbReference>
<protein>
    <recommendedName>
        <fullName evidence="2">Zn(2)-C6 fungal-type domain-containing protein</fullName>
    </recommendedName>
</protein>
<evidence type="ECO:0000256" key="1">
    <source>
        <dbReference type="ARBA" id="ARBA00023242"/>
    </source>
</evidence>
<dbReference type="OrthoDB" id="4220372at2759"/>
<dbReference type="AlphaFoldDB" id="A0A0C3CTG8"/>
<dbReference type="InterPro" id="IPR001138">
    <property type="entry name" value="Zn2Cys6_DnaBD"/>
</dbReference>
<dbReference type="HOGENOM" id="CLU_013866_5_1_1"/>
<dbReference type="Gene3D" id="4.10.240.10">
    <property type="entry name" value="Zn(2)-C6 fungal-type DNA-binding domain"/>
    <property type="match status" value="1"/>
</dbReference>
<dbReference type="PANTHER" id="PTHR38791">
    <property type="entry name" value="ZN(II)2CYS6 TRANSCRIPTION FACTOR (EUROFUNG)-RELATED-RELATED"/>
    <property type="match status" value="1"/>
</dbReference>
<feature type="domain" description="Zn(2)-C6 fungal-type" evidence="2">
    <location>
        <begin position="10"/>
        <end position="39"/>
    </location>
</feature>
<dbReference type="GO" id="GO:0008270">
    <property type="term" value="F:zinc ion binding"/>
    <property type="evidence" value="ECO:0007669"/>
    <property type="project" value="InterPro"/>
</dbReference>
<organism evidence="3 4">
    <name type="scientific">Oidiodendron maius (strain Zn)</name>
    <dbReference type="NCBI Taxonomy" id="913774"/>
    <lineage>
        <taxon>Eukaryota</taxon>
        <taxon>Fungi</taxon>
        <taxon>Dikarya</taxon>
        <taxon>Ascomycota</taxon>
        <taxon>Pezizomycotina</taxon>
        <taxon>Leotiomycetes</taxon>
        <taxon>Leotiomycetes incertae sedis</taxon>
        <taxon>Myxotrichaceae</taxon>
        <taxon>Oidiodendron</taxon>
    </lineage>
</organism>
<dbReference type="Pfam" id="PF00172">
    <property type="entry name" value="Zn_clus"/>
    <property type="match status" value="1"/>
</dbReference>
<evidence type="ECO:0000313" key="4">
    <source>
        <dbReference type="Proteomes" id="UP000054321"/>
    </source>
</evidence>
<dbReference type="Pfam" id="PF11951">
    <property type="entry name" value="Fungal_trans_2"/>
    <property type="match status" value="1"/>
</dbReference>
<dbReference type="STRING" id="913774.A0A0C3CTG8"/>
<dbReference type="SUPFAM" id="SSF57701">
    <property type="entry name" value="Zn2/Cys6 DNA-binding domain"/>
    <property type="match status" value="1"/>
</dbReference>
<dbReference type="SMART" id="SM00066">
    <property type="entry name" value="GAL4"/>
    <property type="match status" value="1"/>
</dbReference>
<dbReference type="GO" id="GO:0000981">
    <property type="term" value="F:DNA-binding transcription factor activity, RNA polymerase II-specific"/>
    <property type="evidence" value="ECO:0007669"/>
    <property type="project" value="InterPro"/>
</dbReference>
<dbReference type="PROSITE" id="PS50048">
    <property type="entry name" value="ZN2_CY6_FUNGAL_2"/>
    <property type="match status" value="1"/>
</dbReference>
<dbReference type="InterPro" id="IPR021858">
    <property type="entry name" value="Fun_TF"/>
</dbReference>
<keyword evidence="4" id="KW-1185">Reference proteome</keyword>
<dbReference type="PANTHER" id="PTHR38791:SF5">
    <property type="entry name" value="TRANSCRIPTION FACTOR DBAG-RELATED"/>
    <property type="match status" value="1"/>
</dbReference>
<dbReference type="Proteomes" id="UP000054321">
    <property type="component" value="Unassembled WGS sequence"/>
</dbReference>
<gene>
    <name evidence="3" type="ORF">OIDMADRAFT_120572</name>
</gene>